<sequence>MLGYTTVGVVTVLASFATLLLLAHMALRGSRPSERPAILTALADLWRRSPNKKDEIETEE</sequence>
<dbReference type="EMBL" id="PVTJ01000007">
    <property type="protein sequence ID" value="PRY57176.1"/>
    <property type="molecule type" value="Genomic_DNA"/>
</dbReference>
<name>A0A2T0UH38_9ACTN</name>
<gene>
    <name evidence="2" type="ORF">B0I28_10722</name>
</gene>
<feature type="transmembrane region" description="Helical" evidence="1">
    <location>
        <begin position="6"/>
        <end position="27"/>
    </location>
</feature>
<evidence type="ECO:0000256" key="1">
    <source>
        <dbReference type="SAM" id="Phobius"/>
    </source>
</evidence>
<keyword evidence="3" id="KW-1185">Reference proteome</keyword>
<keyword evidence="1" id="KW-1133">Transmembrane helix</keyword>
<keyword evidence="1" id="KW-0472">Membrane</keyword>
<accession>A0A2T0UH38</accession>
<reference evidence="2 3" key="1">
    <citation type="submission" date="2018-03" db="EMBL/GenBank/DDBJ databases">
        <title>Genomic Encyclopedia of Type Strains, Phase III (KMG-III): the genomes of soil and plant-associated and newly described type strains.</title>
        <authorList>
            <person name="Whitman W."/>
        </authorList>
    </citation>
    <scope>NUCLEOTIDE SEQUENCE [LARGE SCALE GENOMIC DNA]</scope>
    <source>
        <strain evidence="2 3">CGMCC 4.7067</strain>
    </source>
</reference>
<dbReference type="RefSeq" id="WP_106365190.1">
    <property type="nucleotide sequence ID" value="NZ_PVTJ01000007.1"/>
</dbReference>
<protein>
    <submittedName>
        <fullName evidence="2">Uncharacterized protein</fullName>
    </submittedName>
</protein>
<evidence type="ECO:0000313" key="2">
    <source>
        <dbReference type="EMBL" id="PRY57176.1"/>
    </source>
</evidence>
<evidence type="ECO:0000313" key="3">
    <source>
        <dbReference type="Proteomes" id="UP000238176"/>
    </source>
</evidence>
<dbReference type="Proteomes" id="UP000238176">
    <property type="component" value="Unassembled WGS sequence"/>
</dbReference>
<organism evidence="2 3">
    <name type="scientific">Glycomyces artemisiae</name>
    <dbReference type="NCBI Taxonomy" id="1076443"/>
    <lineage>
        <taxon>Bacteria</taxon>
        <taxon>Bacillati</taxon>
        <taxon>Actinomycetota</taxon>
        <taxon>Actinomycetes</taxon>
        <taxon>Glycomycetales</taxon>
        <taxon>Glycomycetaceae</taxon>
        <taxon>Glycomyces</taxon>
    </lineage>
</organism>
<comment type="caution">
    <text evidence="2">The sequence shown here is derived from an EMBL/GenBank/DDBJ whole genome shotgun (WGS) entry which is preliminary data.</text>
</comment>
<proteinExistence type="predicted"/>
<dbReference type="AlphaFoldDB" id="A0A2T0UH38"/>
<keyword evidence="1" id="KW-0812">Transmembrane</keyword>